<evidence type="ECO:0000256" key="1">
    <source>
        <dbReference type="SAM" id="SignalP"/>
    </source>
</evidence>
<proteinExistence type="predicted"/>
<dbReference type="PATRIC" id="fig|999432.5.peg.2142"/>
<sequence>MKRNLYFLFLITIFLTFTLSCETFNAAAGKKTLKEQDSISAPFDEYLTERVWRLAGCYFENGLYVQLDANLTSSRINFFYNGKFQATTGITNYEGTWKHKKNSSFKFQITGKKLIDPSNTIGKSFDSSFEKNLINTDRIEITKNEIKFYAKEGELLLRFIRL</sequence>
<evidence type="ECO:0008006" key="3">
    <source>
        <dbReference type="Google" id="ProtNLM"/>
    </source>
</evidence>
<keyword evidence="1" id="KW-0732">Signal</keyword>
<evidence type="ECO:0000313" key="2">
    <source>
        <dbReference type="EMBL" id="EMB31681.1"/>
    </source>
</evidence>
<dbReference type="AlphaFoldDB" id="A0A0E2E3H6"/>
<protein>
    <recommendedName>
        <fullName evidence="3">DUF306 domain-containing protein</fullName>
    </recommendedName>
</protein>
<comment type="caution">
    <text evidence="2">The sequence shown here is derived from an EMBL/GenBank/DDBJ whole genome shotgun (WGS) entry which is preliminary data.</text>
</comment>
<reference evidence="2" key="1">
    <citation type="submission" date="2012-01" db="EMBL/GenBank/DDBJ databases">
        <title>The Genome Sequence of Treponema denticola H-22.</title>
        <authorList>
            <consortium name="The Broad Institute Genome Sequencing Platform"/>
            <person name="Earl A."/>
            <person name="Ward D."/>
            <person name="Feldgarden M."/>
            <person name="Gevers D."/>
            <person name="Blanton J.M."/>
            <person name="Fenno C.J."/>
            <person name="Baranova O.V."/>
            <person name="Mathney J."/>
            <person name="Dewhirst F.E."/>
            <person name="Izard J."/>
            <person name="Young S.K."/>
            <person name="Zeng Q."/>
            <person name="Gargeya S."/>
            <person name="Fitzgerald M."/>
            <person name="Haas B."/>
            <person name="Abouelleil A."/>
            <person name="Alvarado L."/>
            <person name="Arachchi H.M."/>
            <person name="Berlin A."/>
            <person name="Chapman S.B."/>
            <person name="Gearin G."/>
            <person name="Goldberg J."/>
            <person name="Griggs A."/>
            <person name="Gujja S."/>
            <person name="Hansen M."/>
            <person name="Heiman D."/>
            <person name="Howarth C."/>
            <person name="Larimer J."/>
            <person name="Lui A."/>
            <person name="MacDonald P.J.P."/>
            <person name="McCowen C."/>
            <person name="Montmayeur A."/>
            <person name="Murphy C."/>
            <person name="Neiman D."/>
            <person name="Pearson M."/>
            <person name="Priest M."/>
            <person name="Roberts A."/>
            <person name="Saif S."/>
            <person name="Shea T."/>
            <person name="Sisk P."/>
            <person name="Stolte C."/>
            <person name="Sykes S."/>
            <person name="Wortman J."/>
            <person name="Nusbaum C."/>
            <person name="Birren B."/>
        </authorList>
    </citation>
    <scope>NUCLEOTIDE SEQUENCE [LARGE SCALE GENOMIC DNA]</scope>
    <source>
        <strain evidence="2">H-22</strain>
    </source>
</reference>
<organism evidence="2">
    <name type="scientific">Treponema denticola H-22</name>
    <dbReference type="NCBI Taxonomy" id="999432"/>
    <lineage>
        <taxon>Bacteria</taxon>
        <taxon>Pseudomonadati</taxon>
        <taxon>Spirochaetota</taxon>
        <taxon>Spirochaetia</taxon>
        <taxon>Spirochaetales</taxon>
        <taxon>Treponemataceae</taxon>
        <taxon>Treponema</taxon>
    </lineage>
</organism>
<dbReference type="PROSITE" id="PS51257">
    <property type="entry name" value="PROKAR_LIPOPROTEIN"/>
    <property type="match status" value="1"/>
</dbReference>
<gene>
    <name evidence="2" type="ORF">HMPREF9726_02061</name>
</gene>
<name>A0A0E2E3H6_TREDN</name>
<accession>A0A0E2E3H6</accession>
<dbReference type="EMBL" id="AGDV01000020">
    <property type="protein sequence ID" value="EMB31681.1"/>
    <property type="molecule type" value="Genomic_DNA"/>
</dbReference>
<dbReference type="Proteomes" id="UP000011705">
    <property type="component" value="Chromosome"/>
</dbReference>
<dbReference type="RefSeq" id="WP_002685461.1">
    <property type="nucleotide sequence ID" value="NZ_CM001795.1"/>
</dbReference>
<feature type="signal peptide" evidence="1">
    <location>
        <begin position="1"/>
        <end position="26"/>
    </location>
</feature>
<feature type="chain" id="PRO_5002393456" description="DUF306 domain-containing protein" evidence="1">
    <location>
        <begin position="27"/>
        <end position="162"/>
    </location>
</feature>
<dbReference type="HOGENOM" id="CLU_138603_0_0_12"/>